<feature type="domain" description="DUF6534" evidence="2">
    <location>
        <begin position="173"/>
        <end position="258"/>
    </location>
</feature>
<evidence type="ECO:0000256" key="1">
    <source>
        <dbReference type="SAM" id="Phobius"/>
    </source>
</evidence>
<feature type="transmembrane region" description="Helical" evidence="1">
    <location>
        <begin position="200"/>
        <end position="221"/>
    </location>
</feature>
<proteinExistence type="predicted"/>
<keyword evidence="4" id="KW-1185">Reference proteome</keyword>
<feature type="transmembrane region" description="Helical" evidence="1">
    <location>
        <begin position="20"/>
        <end position="42"/>
    </location>
</feature>
<feature type="transmembrane region" description="Helical" evidence="1">
    <location>
        <begin position="161"/>
        <end position="188"/>
    </location>
</feature>
<dbReference type="EMBL" id="BPQB01000036">
    <property type="protein sequence ID" value="GJE93979.1"/>
    <property type="molecule type" value="Genomic_DNA"/>
</dbReference>
<dbReference type="InterPro" id="IPR045339">
    <property type="entry name" value="DUF6534"/>
</dbReference>
<feature type="transmembrane region" description="Helical" evidence="1">
    <location>
        <begin position="95"/>
        <end position="115"/>
    </location>
</feature>
<protein>
    <recommendedName>
        <fullName evidence="2">DUF6534 domain-containing protein</fullName>
    </recommendedName>
</protein>
<sequence length="332" mass="35998">MLPPTLPTALPPLDNTLGAIVIAAIMIAVLYGITSVQAYIYLHRPSSDGRAMKNIVLVLWLLHTLVLAFVSQTIYYYSVTSFMNPLALKLCPWSFAANMVAGEVLESTVTFVFAYKIYKLSGSLKPLIFIMPPPVICSVGAFAIVGLVLKNPSFDEFEDRYAWLWYASFGLQAFSDCTITAALVVLLIKRRTGFKRTDSIIHTLTVYCINTCALTSAVSLASVITNAVMPRNFIHIAFAQVLPTLMCNSLLALLNSRDTLYEARGGQVVSVHLSRLRGAFGKSAALDGARARKAHGVELVGKGQDILNVSQHATESSVDLEPVLAEGIALAV</sequence>
<dbReference type="Proteomes" id="UP000703269">
    <property type="component" value="Unassembled WGS sequence"/>
</dbReference>
<accession>A0A9P3GI09</accession>
<comment type="caution">
    <text evidence="3">The sequence shown here is derived from an EMBL/GenBank/DDBJ whole genome shotgun (WGS) entry which is preliminary data.</text>
</comment>
<organism evidence="3 4">
    <name type="scientific">Phanerochaete sordida</name>
    <dbReference type="NCBI Taxonomy" id="48140"/>
    <lineage>
        <taxon>Eukaryota</taxon>
        <taxon>Fungi</taxon>
        <taxon>Dikarya</taxon>
        <taxon>Basidiomycota</taxon>
        <taxon>Agaricomycotina</taxon>
        <taxon>Agaricomycetes</taxon>
        <taxon>Polyporales</taxon>
        <taxon>Phanerochaetaceae</taxon>
        <taxon>Phanerochaete</taxon>
    </lineage>
</organism>
<keyword evidence="1" id="KW-0472">Membrane</keyword>
<feature type="transmembrane region" description="Helical" evidence="1">
    <location>
        <begin position="127"/>
        <end position="149"/>
    </location>
</feature>
<keyword evidence="1" id="KW-1133">Transmembrane helix</keyword>
<name>A0A9P3GI09_9APHY</name>
<evidence type="ECO:0000259" key="2">
    <source>
        <dbReference type="Pfam" id="PF20152"/>
    </source>
</evidence>
<evidence type="ECO:0000313" key="4">
    <source>
        <dbReference type="Proteomes" id="UP000703269"/>
    </source>
</evidence>
<dbReference type="AlphaFoldDB" id="A0A9P3GI09"/>
<keyword evidence="1" id="KW-0812">Transmembrane</keyword>
<dbReference type="PANTHER" id="PTHR40465">
    <property type="entry name" value="CHROMOSOME 1, WHOLE GENOME SHOTGUN SEQUENCE"/>
    <property type="match status" value="1"/>
</dbReference>
<dbReference type="PANTHER" id="PTHR40465:SF1">
    <property type="entry name" value="DUF6534 DOMAIN-CONTAINING PROTEIN"/>
    <property type="match status" value="1"/>
</dbReference>
<dbReference type="OrthoDB" id="2535105at2759"/>
<evidence type="ECO:0000313" key="3">
    <source>
        <dbReference type="EMBL" id="GJE93979.1"/>
    </source>
</evidence>
<feature type="transmembrane region" description="Helical" evidence="1">
    <location>
        <begin position="54"/>
        <end position="75"/>
    </location>
</feature>
<gene>
    <name evidence="3" type="ORF">PsYK624_101460</name>
</gene>
<reference evidence="3 4" key="1">
    <citation type="submission" date="2021-08" db="EMBL/GenBank/DDBJ databases">
        <title>Draft Genome Sequence of Phanerochaete sordida strain YK-624.</title>
        <authorList>
            <person name="Mori T."/>
            <person name="Dohra H."/>
            <person name="Suzuki T."/>
            <person name="Kawagishi H."/>
            <person name="Hirai H."/>
        </authorList>
    </citation>
    <scope>NUCLEOTIDE SEQUENCE [LARGE SCALE GENOMIC DNA]</scope>
    <source>
        <strain evidence="3 4">YK-624</strain>
    </source>
</reference>
<dbReference type="Pfam" id="PF20152">
    <property type="entry name" value="DUF6534"/>
    <property type="match status" value="1"/>
</dbReference>
<feature type="transmembrane region" description="Helical" evidence="1">
    <location>
        <begin position="233"/>
        <end position="254"/>
    </location>
</feature>